<accession>A0A7K8NEW0</accession>
<keyword evidence="5" id="KW-0472">Membrane</keyword>
<dbReference type="Gene3D" id="2.130.10.10">
    <property type="entry name" value="YVTN repeat-like/Quinoprotein amine dehydrogenase"/>
    <property type="match status" value="3"/>
</dbReference>
<evidence type="ECO:0000256" key="3">
    <source>
        <dbReference type="ARBA" id="ARBA00022737"/>
    </source>
</evidence>
<protein>
    <recommendedName>
        <fullName evidence="1">WD repeat-containing protein 89</fullName>
    </recommendedName>
</protein>
<dbReference type="EMBL" id="VWPT01000103">
    <property type="protein sequence ID" value="NXE51844.1"/>
    <property type="molecule type" value="Genomic_DNA"/>
</dbReference>
<keyword evidence="2 4" id="KW-0853">WD repeat</keyword>
<dbReference type="InterPro" id="IPR015943">
    <property type="entry name" value="WD40/YVTN_repeat-like_dom_sf"/>
</dbReference>
<evidence type="ECO:0000256" key="2">
    <source>
        <dbReference type="ARBA" id="ARBA00022574"/>
    </source>
</evidence>
<comment type="caution">
    <text evidence="6">The sequence shown here is derived from an EMBL/GenBank/DDBJ whole genome shotgun (WGS) entry which is preliminary data.</text>
</comment>
<reference evidence="6 7" key="1">
    <citation type="submission" date="2019-09" db="EMBL/GenBank/DDBJ databases">
        <title>Bird 10,000 Genomes (B10K) Project - Family phase.</title>
        <authorList>
            <person name="Zhang G."/>
        </authorList>
    </citation>
    <scope>NUCLEOTIDE SEQUENCE [LARGE SCALE GENOMIC DNA]</scope>
    <source>
        <strain evidence="6">B10K-LSUMZ-50683</strain>
        <tissue evidence="6">Muscle</tissue>
    </source>
</reference>
<feature type="non-terminal residue" evidence="6">
    <location>
        <position position="439"/>
    </location>
</feature>
<evidence type="ECO:0000256" key="4">
    <source>
        <dbReference type="PROSITE-ProRule" id="PRU00221"/>
    </source>
</evidence>
<feature type="repeat" description="WD" evidence="4">
    <location>
        <begin position="220"/>
        <end position="262"/>
    </location>
</feature>
<dbReference type="SMART" id="SM00320">
    <property type="entry name" value="WD40"/>
    <property type="match status" value="4"/>
</dbReference>
<feature type="transmembrane region" description="Helical" evidence="5">
    <location>
        <begin position="9"/>
        <end position="27"/>
    </location>
</feature>
<keyword evidence="3" id="KW-0677">Repeat</keyword>
<keyword evidence="7" id="KW-1185">Reference proteome</keyword>
<organism evidence="6 7">
    <name type="scientific">Casuarius casuarius</name>
    <name type="common">Southern cassowary</name>
    <name type="synonym">Struthio casuarius</name>
    <dbReference type="NCBI Taxonomy" id="8787"/>
    <lineage>
        <taxon>Eukaryota</taxon>
        <taxon>Metazoa</taxon>
        <taxon>Chordata</taxon>
        <taxon>Craniata</taxon>
        <taxon>Vertebrata</taxon>
        <taxon>Euteleostomi</taxon>
        <taxon>Archelosauria</taxon>
        <taxon>Archosauria</taxon>
        <taxon>Dinosauria</taxon>
        <taxon>Saurischia</taxon>
        <taxon>Theropoda</taxon>
        <taxon>Coelurosauria</taxon>
        <taxon>Aves</taxon>
        <taxon>Palaeognathae</taxon>
        <taxon>Casuariiformes</taxon>
        <taxon>Casuariidae</taxon>
        <taxon>Casuarius</taxon>
    </lineage>
</organism>
<proteinExistence type="predicted"/>
<keyword evidence="5" id="KW-0812">Transmembrane</keyword>
<evidence type="ECO:0000256" key="1">
    <source>
        <dbReference type="ARBA" id="ARBA00021125"/>
    </source>
</evidence>
<dbReference type="InterPro" id="IPR036322">
    <property type="entry name" value="WD40_repeat_dom_sf"/>
</dbReference>
<gene>
    <name evidence="6" type="primary">Wdr89</name>
    <name evidence="6" type="ORF">CASCAS_R09708</name>
</gene>
<keyword evidence="5" id="KW-1133">Transmembrane helix</keyword>
<dbReference type="InterPro" id="IPR039328">
    <property type="entry name" value="WDR89"/>
</dbReference>
<dbReference type="SUPFAM" id="SSF50978">
    <property type="entry name" value="WD40 repeat-like"/>
    <property type="match status" value="1"/>
</dbReference>
<feature type="repeat" description="WD" evidence="4">
    <location>
        <begin position="371"/>
        <end position="403"/>
    </location>
</feature>
<dbReference type="PANTHER" id="PTHR22889:SF0">
    <property type="entry name" value="WD REPEAT-CONTAINING PROTEIN 89"/>
    <property type="match status" value="1"/>
</dbReference>
<dbReference type="Proteomes" id="UP000524187">
    <property type="component" value="Unassembled WGS sequence"/>
</dbReference>
<dbReference type="PANTHER" id="PTHR22889">
    <property type="entry name" value="WD REPEAT-CONTAINING PROTEIN 89"/>
    <property type="match status" value="1"/>
</dbReference>
<dbReference type="Pfam" id="PF00400">
    <property type="entry name" value="WD40"/>
    <property type="match status" value="2"/>
</dbReference>
<evidence type="ECO:0000313" key="6">
    <source>
        <dbReference type="EMBL" id="NXE51844.1"/>
    </source>
</evidence>
<dbReference type="AlphaFoldDB" id="A0A7K8NEW0"/>
<dbReference type="PROSITE" id="PS50082">
    <property type="entry name" value="WD_REPEATS_2"/>
    <property type="match status" value="2"/>
</dbReference>
<evidence type="ECO:0000256" key="5">
    <source>
        <dbReference type="SAM" id="Phobius"/>
    </source>
</evidence>
<dbReference type="InterPro" id="IPR001680">
    <property type="entry name" value="WD40_rpt"/>
</dbReference>
<name>A0A7K8NEW0_CASCA</name>
<sequence>IFISLQQDVIAGFLYAVLILVVFHPVVDLIDNFNLTYKYAPLIVISTMFMMTAVEKIEEQFSSLRIAKRSVLSEEPAYLLDIDVSKSAQSGSSRFAAVSCSNKSIRVYNRETLNFLREYSSCPGILNGVRFAHACDSVVFSACSDGAIKCWDIRLATQKAVQTFSGYPSNVFISFDINCSDLIICAGTEKVEKDAFLVFWDARGDTNCASTSKEPLGVYSESHNDDITRICFHPIKPSLVVSGSTDGLVNVFDINEDNEDDALISTCNSDSSVSFIGWSGKDYKQVYCMTHDEGFCWWDLAQLDTEEPITLSHVLDVREAVCIENGSLNYLVGGWYHEKADKLLLIGGTSTGNIHLINCGLDGLSLVGTLHGGHAAAVRSFCWDVTDESLLTGGEDAQLLLWKPGAAERSLAKKASLKITSSVQKRVRVHSTSLKSKKK</sequence>
<evidence type="ECO:0000313" key="7">
    <source>
        <dbReference type="Proteomes" id="UP000524187"/>
    </source>
</evidence>
<feature type="non-terminal residue" evidence="6">
    <location>
        <position position="1"/>
    </location>
</feature>